<feature type="domain" description="Diphthamide synthase" evidence="1">
    <location>
        <begin position="176"/>
        <end position="378"/>
    </location>
</feature>
<reference evidence="2 3" key="1">
    <citation type="submission" date="2013-09" db="EMBL/GenBank/DDBJ databases">
        <title>Whole genome sequencing of Halarchaeum acidiphilum strain MH1-52-1.</title>
        <authorList>
            <person name="Shimane Y."/>
            <person name="Minegishi H."/>
            <person name="Nishi S."/>
            <person name="Echigo A."/>
            <person name="Shuto A."/>
            <person name="Konishi M."/>
            <person name="Ito T."/>
            <person name="Ohkuma M."/>
            <person name="Ohta Y."/>
            <person name="Nagano Y."/>
            <person name="Tsubouchi T."/>
            <person name="Mori K."/>
            <person name="Usui K."/>
            <person name="Kamekura M."/>
            <person name="Usami R."/>
            <person name="Takaki Y."/>
            <person name="Hatada Y."/>
        </authorList>
    </citation>
    <scope>NUCLEOTIDE SEQUENCE [LARGE SCALE GENOMIC DNA]</scope>
    <source>
        <strain evidence="2 3">JCM 16109</strain>
    </source>
</reference>
<sequence>MYIWGRDAESGDDDVVEFGLLVGPFGVPVASAFRFGVRGVGVGRARTRVTGRVRVRVTGRGPVRLGDLAPVGRARAERLARRSPRALVRVVVVLEFADALVRVDELLGQPANGGLKLFHAVLEGGDVLALVRHKGHQTLADHKRVAVARQTHVGRRGVESGGFFGRPHEVSAVSQTVLAWSGGKDAACCLDVLRVDPDTEVVGLLTTVNADADRTSMHGVQTALLHRQADTLGLPVTTVDLPGDVGADAYGERMRDALADWAARGADAVAFADLYLEDVRAYRESNLADAPLSGRWPVWGRDTDAFARDVIDAGIEAVVCAVSGDALDASFVGRTYDRDFLAALPDGVDPCGEHGEFHTFVVDGPGFDARIDVDRGERVTRDLGGTPYHYVDLLLD</sequence>
<dbReference type="Pfam" id="PF01902">
    <property type="entry name" value="Diphthami_syn_2"/>
    <property type="match status" value="1"/>
</dbReference>
<dbReference type="InterPro" id="IPR014729">
    <property type="entry name" value="Rossmann-like_a/b/a_fold"/>
</dbReference>
<evidence type="ECO:0000313" key="2">
    <source>
        <dbReference type="EMBL" id="GAD51729.1"/>
    </source>
</evidence>
<evidence type="ECO:0000259" key="1">
    <source>
        <dbReference type="Pfam" id="PF01902"/>
    </source>
</evidence>
<name>U3A245_9EURY</name>
<dbReference type="SUPFAM" id="SSF52402">
    <property type="entry name" value="Adenine nucleotide alpha hydrolases-like"/>
    <property type="match status" value="1"/>
</dbReference>
<dbReference type="eggNOG" id="arCOG00036">
    <property type="taxonomic scope" value="Archaea"/>
</dbReference>
<keyword evidence="3" id="KW-1185">Reference proteome</keyword>
<proteinExistence type="predicted"/>
<evidence type="ECO:0000313" key="3">
    <source>
        <dbReference type="Proteomes" id="UP000016986"/>
    </source>
</evidence>
<dbReference type="InterPro" id="IPR002761">
    <property type="entry name" value="Diphthami_syn_dom"/>
</dbReference>
<dbReference type="EMBL" id="BATA01000007">
    <property type="protein sequence ID" value="GAD51729.1"/>
    <property type="molecule type" value="Genomic_DNA"/>
</dbReference>
<dbReference type="Gene3D" id="3.40.50.620">
    <property type="entry name" value="HUPs"/>
    <property type="match status" value="1"/>
</dbReference>
<dbReference type="Proteomes" id="UP000016986">
    <property type="component" value="Unassembled WGS sequence"/>
</dbReference>
<dbReference type="AlphaFoldDB" id="U3A245"/>
<dbReference type="Gene3D" id="3.90.1490.10">
    <property type="entry name" value="putative n-type atp pyrophosphatase, domain 2"/>
    <property type="match status" value="1"/>
</dbReference>
<comment type="caution">
    <text evidence="2">The sequence shown here is derived from an EMBL/GenBank/DDBJ whole genome shotgun (WGS) entry which is preliminary data.</text>
</comment>
<accession>U3A245</accession>
<protein>
    <submittedName>
        <fullName evidence="2">Hypotheical conserved protein</fullName>
    </submittedName>
</protein>
<organism evidence="2 3">
    <name type="scientific">Halarchaeum acidiphilum MH1-52-1</name>
    <dbReference type="NCBI Taxonomy" id="1261545"/>
    <lineage>
        <taxon>Archaea</taxon>
        <taxon>Methanobacteriati</taxon>
        <taxon>Methanobacteriota</taxon>
        <taxon>Stenosarchaea group</taxon>
        <taxon>Halobacteria</taxon>
        <taxon>Halobacteriales</taxon>
        <taxon>Halobacteriaceae</taxon>
    </lineage>
</organism>
<gene>
    <name evidence="2" type="ORF">MBEHAL_0489</name>
</gene>